<feature type="domain" description="BD-FAE-like" evidence="2">
    <location>
        <begin position="23"/>
        <end position="210"/>
    </location>
</feature>
<organism evidence="3">
    <name type="scientific">Herbiconiux sp. A18JL235</name>
    <dbReference type="NCBI Taxonomy" id="3152363"/>
    <lineage>
        <taxon>Bacteria</taxon>
        <taxon>Bacillati</taxon>
        <taxon>Actinomycetota</taxon>
        <taxon>Actinomycetes</taxon>
        <taxon>Micrococcales</taxon>
        <taxon>Microbacteriaceae</taxon>
        <taxon>Herbiconiux</taxon>
    </lineage>
</organism>
<dbReference type="InterPro" id="IPR029058">
    <property type="entry name" value="AB_hydrolase_fold"/>
</dbReference>
<dbReference type="RefSeq" id="WP_368496999.1">
    <property type="nucleotide sequence ID" value="NZ_CP162511.1"/>
</dbReference>
<name>A0AB39BEP7_9MICO</name>
<dbReference type="InterPro" id="IPR049492">
    <property type="entry name" value="BD-FAE-like_dom"/>
</dbReference>
<evidence type="ECO:0000313" key="3">
    <source>
        <dbReference type="EMBL" id="XDI04595.1"/>
    </source>
</evidence>
<dbReference type="GO" id="GO:0016787">
    <property type="term" value="F:hydrolase activity"/>
    <property type="evidence" value="ECO:0007669"/>
    <property type="project" value="UniProtKB-KW"/>
</dbReference>
<dbReference type="PANTHER" id="PTHR48081:SF13">
    <property type="entry name" value="ALPHA_BETA HYDROLASE"/>
    <property type="match status" value="1"/>
</dbReference>
<dbReference type="SUPFAM" id="SSF53474">
    <property type="entry name" value="alpha/beta-Hydrolases"/>
    <property type="match status" value="1"/>
</dbReference>
<protein>
    <submittedName>
        <fullName evidence="3">Alpha/beta hydrolase fold domain-containing protein</fullName>
    </submittedName>
</protein>
<dbReference type="PANTHER" id="PTHR48081">
    <property type="entry name" value="AB HYDROLASE SUPERFAMILY PROTEIN C4A8.06C"/>
    <property type="match status" value="1"/>
</dbReference>
<reference evidence="3" key="1">
    <citation type="submission" date="2024-05" db="EMBL/GenBank/DDBJ databases">
        <title>Herbiconiux sp. A18JL235.</title>
        <authorList>
            <person name="Zhang G."/>
        </authorList>
    </citation>
    <scope>NUCLEOTIDE SEQUENCE</scope>
    <source>
        <strain evidence="3">A18JL235</strain>
    </source>
</reference>
<proteinExistence type="predicted"/>
<dbReference type="AlphaFoldDB" id="A0AB39BEP7"/>
<dbReference type="Pfam" id="PF20434">
    <property type="entry name" value="BD-FAE"/>
    <property type="match status" value="1"/>
</dbReference>
<gene>
    <name evidence="3" type="ORF">ABFY20_14815</name>
</gene>
<dbReference type="Gene3D" id="3.40.50.1820">
    <property type="entry name" value="alpha/beta hydrolase"/>
    <property type="match status" value="1"/>
</dbReference>
<evidence type="ECO:0000256" key="1">
    <source>
        <dbReference type="ARBA" id="ARBA00022801"/>
    </source>
</evidence>
<keyword evidence="1 3" id="KW-0378">Hydrolase</keyword>
<dbReference type="InterPro" id="IPR050300">
    <property type="entry name" value="GDXG_lipolytic_enzyme"/>
</dbReference>
<dbReference type="EMBL" id="CP162511">
    <property type="protein sequence ID" value="XDI04595.1"/>
    <property type="molecule type" value="Genomic_DNA"/>
</dbReference>
<sequence length="256" mass="27155">MVSPAMSFYPAVRYGRAENPVELDILVPQRQPGSALPVAVFFHGGGWHEGDRGAGMHPWLNPLLASRGYVTASVTYRLSGVAPWPAQYDDARAALTWVQSNIADVGGDPSRIGVWGFSAGAHLAAHLAFREPGIVKAASLAACPADLRGVSIDEPHEVTWLMGPSPNPDAIAGVSPITWVTTDAPPTLIVHGTDDHIVEFDQALALRDALTAAGGRVELHAIPDGSHEWADKPPLDPTDPHATFGGVTADFFDRVL</sequence>
<evidence type="ECO:0000259" key="2">
    <source>
        <dbReference type="Pfam" id="PF20434"/>
    </source>
</evidence>
<accession>A0AB39BEP7</accession>